<protein>
    <submittedName>
        <fullName evidence="2">MerR family transcriptional regulator</fullName>
    </submittedName>
</protein>
<proteinExistence type="predicted"/>
<reference evidence="3" key="1">
    <citation type="journal article" date="2019" name="Int. J. Syst. Evol. Microbiol.">
        <title>The Global Catalogue of Microorganisms (GCM) 10K type strain sequencing project: providing services to taxonomists for standard genome sequencing and annotation.</title>
        <authorList>
            <consortium name="The Broad Institute Genomics Platform"/>
            <consortium name="The Broad Institute Genome Sequencing Center for Infectious Disease"/>
            <person name="Wu L."/>
            <person name="Ma J."/>
        </authorList>
    </citation>
    <scope>NUCLEOTIDE SEQUENCE [LARGE SCALE GENOMIC DNA]</scope>
    <source>
        <strain evidence="3">CGMCC 1.15399</strain>
    </source>
</reference>
<evidence type="ECO:0000313" key="2">
    <source>
        <dbReference type="EMBL" id="MFD1542792.1"/>
    </source>
</evidence>
<dbReference type="Pfam" id="PF13411">
    <property type="entry name" value="MerR_1"/>
    <property type="match status" value="1"/>
</dbReference>
<name>A0ABW4GJ38_9ACTN</name>
<gene>
    <name evidence="2" type="ORF">ACFSJ0_37465</name>
</gene>
<dbReference type="RefSeq" id="WP_219536472.1">
    <property type="nucleotide sequence ID" value="NZ_JAHKRM010000030.1"/>
</dbReference>
<feature type="domain" description="HTH merR-type" evidence="1">
    <location>
        <begin position="2"/>
        <end position="59"/>
    </location>
</feature>
<sequence>MPIATIKFYRREGLLPPGRHVSANQVEYETSHLHRLRLIRALAEVGGLTLPSVRALLDSPQAPSDVLAAATERPRRTSARDERWHSARDQVMRLLVVNGWRVRREAAGLDAVADVLFCLRDLEQGLPADILAGYVRLARATVGLAAHSLERPQDRPPQT</sequence>
<organism evidence="2 3">
    <name type="scientific">Nonomuraea guangzhouensis</name>
    <dbReference type="NCBI Taxonomy" id="1291555"/>
    <lineage>
        <taxon>Bacteria</taxon>
        <taxon>Bacillati</taxon>
        <taxon>Actinomycetota</taxon>
        <taxon>Actinomycetes</taxon>
        <taxon>Streptosporangiales</taxon>
        <taxon>Streptosporangiaceae</taxon>
        <taxon>Nonomuraea</taxon>
    </lineage>
</organism>
<dbReference type="EMBL" id="JBHUCM010000033">
    <property type="protein sequence ID" value="MFD1542792.1"/>
    <property type="molecule type" value="Genomic_DNA"/>
</dbReference>
<evidence type="ECO:0000313" key="3">
    <source>
        <dbReference type="Proteomes" id="UP001597097"/>
    </source>
</evidence>
<accession>A0ABW4GJ38</accession>
<dbReference type="Proteomes" id="UP001597097">
    <property type="component" value="Unassembled WGS sequence"/>
</dbReference>
<evidence type="ECO:0000259" key="1">
    <source>
        <dbReference type="Pfam" id="PF13411"/>
    </source>
</evidence>
<keyword evidence="3" id="KW-1185">Reference proteome</keyword>
<dbReference type="InterPro" id="IPR000551">
    <property type="entry name" value="MerR-type_HTH_dom"/>
</dbReference>
<comment type="caution">
    <text evidence="2">The sequence shown here is derived from an EMBL/GenBank/DDBJ whole genome shotgun (WGS) entry which is preliminary data.</text>
</comment>